<proteinExistence type="predicted"/>
<dbReference type="EMBL" id="BQKC01000001">
    <property type="protein sequence ID" value="GJM56163.1"/>
    <property type="molecule type" value="Genomic_DNA"/>
</dbReference>
<dbReference type="RefSeq" id="WP_135977868.1">
    <property type="nucleotide sequence ID" value="NZ_BQKC01000001.1"/>
</dbReference>
<accession>A0AAV5B835</accession>
<evidence type="ECO:0000256" key="4">
    <source>
        <dbReference type="ARBA" id="ARBA00022801"/>
    </source>
</evidence>
<evidence type="ECO:0000256" key="1">
    <source>
        <dbReference type="ARBA" id="ARBA00022694"/>
    </source>
</evidence>
<dbReference type="PANTHER" id="PTHR33992:SF1">
    <property type="entry name" value="RIBONUCLEASE P PROTEIN COMPONENT"/>
    <property type="match status" value="1"/>
</dbReference>
<keyword evidence="3" id="KW-0255">Endonuclease</keyword>
<dbReference type="GO" id="GO:0030677">
    <property type="term" value="C:ribonuclease P complex"/>
    <property type="evidence" value="ECO:0007669"/>
    <property type="project" value="TreeGrafter"/>
</dbReference>
<dbReference type="SUPFAM" id="SSF54211">
    <property type="entry name" value="Ribosomal protein S5 domain 2-like"/>
    <property type="match status" value="1"/>
</dbReference>
<evidence type="ECO:0000256" key="5">
    <source>
        <dbReference type="ARBA" id="ARBA00022884"/>
    </source>
</evidence>
<dbReference type="InterPro" id="IPR020568">
    <property type="entry name" value="Ribosomal_Su5_D2-typ_SF"/>
</dbReference>
<keyword evidence="5" id="KW-0694">RNA-binding</keyword>
<comment type="caution">
    <text evidence="7">The sequence shown here is derived from an EMBL/GenBank/DDBJ whole genome shotgun (WGS) entry which is preliminary data.</text>
</comment>
<evidence type="ECO:0000256" key="2">
    <source>
        <dbReference type="ARBA" id="ARBA00022722"/>
    </source>
</evidence>
<dbReference type="GO" id="GO:0042781">
    <property type="term" value="F:3'-tRNA processing endoribonuclease activity"/>
    <property type="evidence" value="ECO:0007669"/>
    <property type="project" value="TreeGrafter"/>
</dbReference>
<dbReference type="Gene3D" id="3.30.230.10">
    <property type="match status" value="1"/>
</dbReference>
<reference evidence="7" key="1">
    <citation type="journal article" date="2022" name="Int. J. Syst. Evol. Microbiol.">
        <title>Granulimonas faecalis gen. nov., sp. nov., and Leptogranulimonas caecicola gen. nov., sp. nov., novel lactate-producing Atopobiaceae bacteria isolated from mouse intestines, and an emended description of the family Atopobiaceae.</title>
        <authorList>
            <person name="Morinaga K."/>
            <person name="Kusada H."/>
            <person name="Sakamoto S."/>
            <person name="Murakami T."/>
            <person name="Toyoda A."/>
            <person name="Mori H."/>
            <person name="Meng X.Y."/>
            <person name="Takashino M."/>
            <person name="Murotomi K."/>
            <person name="Tamaki H."/>
        </authorList>
    </citation>
    <scope>NUCLEOTIDE SEQUENCE</scope>
    <source>
        <strain evidence="7">OPF53</strain>
    </source>
</reference>
<keyword evidence="1" id="KW-0819">tRNA processing</keyword>
<gene>
    <name evidence="7" type="ORF">ATOP_18180</name>
</gene>
<dbReference type="InterPro" id="IPR014721">
    <property type="entry name" value="Ribsml_uS5_D2-typ_fold_subgr"/>
</dbReference>
<keyword evidence="2" id="KW-0540">Nuclease</keyword>
<dbReference type="EC" id="3.1.26.5" evidence="6"/>
<name>A0AAV5B835_9ACTN</name>
<sequence length="113" mass="12422">MRTLKSAKAFERVFKKGRRGRSPFVRVSVLACEGPEQPSVAFVAPKRLGNAVYRNRCKRVLREAARASGLPLLGYDVILFATDRTHDASPEELRRGLRSALAKAGVGALRGDE</sequence>
<dbReference type="Pfam" id="PF00825">
    <property type="entry name" value="Ribonuclease_P"/>
    <property type="match status" value="1"/>
</dbReference>
<dbReference type="GO" id="GO:0000049">
    <property type="term" value="F:tRNA binding"/>
    <property type="evidence" value="ECO:0007669"/>
    <property type="project" value="InterPro"/>
</dbReference>
<dbReference type="AlphaFoldDB" id="A0AAV5B835"/>
<dbReference type="InterPro" id="IPR000100">
    <property type="entry name" value="RNase_P"/>
</dbReference>
<dbReference type="Proteomes" id="UP001055025">
    <property type="component" value="Unassembled WGS sequence"/>
</dbReference>
<organism evidence="7 8">
    <name type="scientific">Granulimonas faecalis</name>
    <dbReference type="NCBI Taxonomy" id="2894155"/>
    <lineage>
        <taxon>Bacteria</taxon>
        <taxon>Bacillati</taxon>
        <taxon>Actinomycetota</taxon>
        <taxon>Coriobacteriia</taxon>
        <taxon>Coriobacteriales</taxon>
        <taxon>Kribbibacteriaceae</taxon>
        <taxon>Granulimonas</taxon>
    </lineage>
</organism>
<keyword evidence="8" id="KW-1185">Reference proteome</keyword>
<evidence type="ECO:0000256" key="6">
    <source>
        <dbReference type="NCBIfam" id="TIGR00188"/>
    </source>
</evidence>
<evidence type="ECO:0000313" key="7">
    <source>
        <dbReference type="EMBL" id="GJM56163.1"/>
    </source>
</evidence>
<evidence type="ECO:0000256" key="3">
    <source>
        <dbReference type="ARBA" id="ARBA00022759"/>
    </source>
</evidence>
<protein>
    <recommendedName>
        <fullName evidence="6">Ribonuclease P protein component</fullName>
        <ecNumber evidence="6">3.1.26.5</ecNumber>
    </recommendedName>
</protein>
<dbReference type="PANTHER" id="PTHR33992">
    <property type="entry name" value="RIBONUCLEASE P PROTEIN COMPONENT"/>
    <property type="match status" value="1"/>
</dbReference>
<dbReference type="NCBIfam" id="TIGR00188">
    <property type="entry name" value="rnpA"/>
    <property type="match status" value="1"/>
</dbReference>
<dbReference type="GO" id="GO:0004526">
    <property type="term" value="F:ribonuclease P activity"/>
    <property type="evidence" value="ECO:0007669"/>
    <property type="project" value="UniProtKB-UniRule"/>
</dbReference>
<evidence type="ECO:0000313" key="8">
    <source>
        <dbReference type="Proteomes" id="UP001055025"/>
    </source>
</evidence>
<keyword evidence="4" id="KW-0378">Hydrolase</keyword>